<dbReference type="Proteomes" id="UP001497482">
    <property type="component" value="Chromosome 15"/>
</dbReference>
<name>A0AAV2K299_KNICA</name>
<evidence type="ECO:0000313" key="2">
    <source>
        <dbReference type="EMBL" id="CAL1581839.1"/>
    </source>
</evidence>
<evidence type="ECO:0000313" key="3">
    <source>
        <dbReference type="Proteomes" id="UP001497482"/>
    </source>
</evidence>
<dbReference type="AlphaFoldDB" id="A0AAV2K299"/>
<dbReference type="EMBL" id="OZ035837">
    <property type="protein sequence ID" value="CAL1581839.1"/>
    <property type="molecule type" value="Genomic_DNA"/>
</dbReference>
<reference evidence="2 3" key="1">
    <citation type="submission" date="2024-04" db="EMBL/GenBank/DDBJ databases">
        <authorList>
            <person name="Waldvogel A.-M."/>
            <person name="Schoenle A."/>
        </authorList>
    </citation>
    <scope>NUCLEOTIDE SEQUENCE [LARGE SCALE GENOMIC DNA]</scope>
</reference>
<feature type="region of interest" description="Disordered" evidence="1">
    <location>
        <begin position="76"/>
        <end position="126"/>
    </location>
</feature>
<protein>
    <submittedName>
        <fullName evidence="2">Uncharacterized protein</fullName>
    </submittedName>
</protein>
<proteinExistence type="predicted"/>
<keyword evidence="3" id="KW-1185">Reference proteome</keyword>
<sequence length="126" mass="13971">MKRDGSKRKPFSHICMVQREKRPSGTTAEAAVNFPKRLRYSRTPLKSVEHNMTLSQATTGPQPGQSRTLPMAKAGLFPWPQQDSSHGQSRTLPMATAGLFPWPKKQDSSHGQRSRTLPMATAGLFP</sequence>
<accession>A0AAV2K299</accession>
<organism evidence="2 3">
    <name type="scientific">Knipowitschia caucasica</name>
    <name type="common">Caucasian dwarf goby</name>
    <name type="synonym">Pomatoschistus caucasicus</name>
    <dbReference type="NCBI Taxonomy" id="637954"/>
    <lineage>
        <taxon>Eukaryota</taxon>
        <taxon>Metazoa</taxon>
        <taxon>Chordata</taxon>
        <taxon>Craniata</taxon>
        <taxon>Vertebrata</taxon>
        <taxon>Euteleostomi</taxon>
        <taxon>Actinopterygii</taxon>
        <taxon>Neopterygii</taxon>
        <taxon>Teleostei</taxon>
        <taxon>Neoteleostei</taxon>
        <taxon>Acanthomorphata</taxon>
        <taxon>Gobiaria</taxon>
        <taxon>Gobiiformes</taxon>
        <taxon>Gobioidei</taxon>
        <taxon>Gobiidae</taxon>
        <taxon>Gobiinae</taxon>
        <taxon>Knipowitschia</taxon>
    </lineage>
</organism>
<gene>
    <name evidence="2" type="ORF">KC01_LOCUS12554</name>
</gene>
<feature type="compositionally biased region" description="Polar residues" evidence="1">
    <location>
        <begin position="81"/>
        <end position="91"/>
    </location>
</feature>
<evidence type="ECO:0000256" key="1">
    <source>
        <dbReference type="SAM" id="MobiDB-lite"/>
    </source>
</evidence>